<feature type="signal peptide" evidence="2">
    <location>
        <begin position="1"/>
        <end position="20"/>
    </location>
</feature>
<keyword evidence="2" id="KW-0732">Signal</keyword>
<evidence type="ECO:0000256" key="1">
    <source>
        <dbReference type="SAM" id="MobiDB-lite"/>
    </source>
</evidence>
<protein>
    <submittedName>
        <fullName evidence="3">Uncharacterized protein</fullName>
    </submittedName>
</protein>
<dbReference type="EMBL" id="BMIF01000009">
    <property type="protein sequence ID" value="GGA73679.1"/>
    <property type="molecule type" value="Genomic_DNA"/>
</dbReference>
<reference evidence="3" key="1">
    <citation type="journal article" date="2014" name="Int. J. Syst. Evol. Microbiol.">
        <title>Complete genome sequence of Corynebacterium casei LMG S-19264T (=DSM 44701T), isolated from a smear-ripened cheese.</title>
        <authorList>
            <consortium name="US DOE Joint Genome Institute (JGI-PGF)"/>
            <person name="Walter F."/>
            <person name="Albersmeier A."/>
            <person name="Kalinowski J."/>
            <person name="Ruckert C."/>
        </authorList>
    </citation>
    <scope>NUCLEOTIDE SEQUENCE</scope>
    <source>
        <strain evidence="3">CGMCC 1.15320</strain>
    </source>
</reference>
<evidence type="ECO:0000313" key="4">
    <source>
        <dbReference type="Proteomes" id="UP000636264"/>
    </source>
</evidence>
<comment type="caution">
    <text evidence="3">The sequence shown here is derived from an EMBL/GenBank/DDBJ whole genome shotgun (WGS) entry which is preliminary data.</text>
</comment>
<gene>
    <name evidence="3" type="ORF">GCM10011385_29560</name>
</gene>
<evidence type="ECO:0000256" key="2">
    <source>
        <dbReference type="SAM" id="SignalP"/>
    </source>
</evidence>
<proteinExistence type="predicted"/>
<feature type="chain" id="PRO_5037631811" evidence="2">
    <location>
        <begin position="21"/>
        <end position="136"/>
    </location>
</feature>
<sequence>MHRTVCVVGALLIGTASVLANDWGNPSLEWSGHLRFSGPSQEQVDLNRADMIKRERGGYYGQWRTTSVTNNYGDTYIENMNSSTSIGSQTVTEVSIVGDNNDVNQQSSSNSSNVGDTSSGIWTTGEGGTSSNYFNN</sequence>
<evidence type="ECO:0000313" key="3">
    <source>
        <dbReference type="EMBL" id="GGA73679.1"/>
    </source>
</evidence>
<name>A0A916RX65_9HYPH</name>
<dbReference type="AlphaFoldDB" id="A0A916RX65"/>
<feature type="region of interest" description="Disordered" evidence="1">
    <location>
        <begin position="100"/>
        <end position="136"/>
    </location>
</feature>
<reference evidence="3" key="2">
    <citation type="submission" date="2020-09" db="EMBL/GenBank/DDBJ databases">
        <authorList>
            <person name="Sun Q."/>
            <person name="Zhou Y."/>
        </authorList>
    </citation>
    <scope>NUCLEOTIDE SEQUENCE</scope>
    <source>
        <strain evidence="3">CGMCC 1.15320</strain>
    </source>
</reference>
<keyword evidence="4" id="KW-1185">Reference proteome</keyword>
<feature type="compositionally biased region" description="Low complexity" evidence="1">
    <location>
        <begin position="100"/>
        <end position="120"/>
    </location>
</feature>
<accession>A0A916RX65</accession>
<organism evidence="3 4">
    <name type="scientific">Nitratireductor aestuarii</name>
    <dbReference type="NCBI Taxonomy" id="1735103"/>
    <lineage>
        <taxon>Bacteria</taxon>
        <taxon>Pseudomonadati</taxon>
        <taxon>Pseudomonadota</taxon>
        <taxon>Alphaproteobacteria</taxon>
        <taxon>Hyphomicrobiales</taxon>
        <taxon>Phyllobacteriaceae</taxon>
        <taxon>Nitratireductor</taxon>
    </lineage>
</organism>
<dbReference type="Proteomes" id="UP000636264">
    <property type="component" value="Unassembled WGS sequence"/>
</dbReference>